<sequence>MAKRQVMFTFPQELIKEPIIYTLSHQFKVVTNIRRADISEDKGWVVLELEGEDEEIERGIGWVIGKGVRVDPVTGDIVEG</sequence>
<proteinExistence type="predicted"/>
<feature type="domain" description="NIL" evidence="1">
    <location>
        <begin position="2"/>
        <end position="73"/>
    </location>
</feature>
<dbReference type="InterPro" id="IPR045865">
    <property type="entry name" value="ACT-like_dom_sf"/>
</dbReference>
<comment type="caution">
    <text evidence="2">The sequence shown here is derived from an EMBL/GenBank/DDBJ whole genome shotgun (WGS) entry which is preliminary data.</text>
</comment>
<dbReference type="InterPro" id="IPR018449">
    <property type="entry name" value="NIL_domain"/>
</dbReference>
<protein>
    <recommendedName>
        <fullName evidence="1">NIL domain-containing protein</fullName>
    </recommendedName>
</protein>
<gene>
    <name evidence="2" type="ORF">S06H3_47074</name>
</gene>
<evidence type="ECO:0000313" key="2">
    <source>
        <dbReference type="EMBL" id="GAI45448.1"/>
    </source>
</evidence>
<evidence type="ECO:0000259" key="1">
    <source>
        <dbReference type="SMART" id="SM00930"/>
    </source>
</evidence>
<organism evidence="2">
    <name type="scientific">marine sediment metagenome</name>
    <dbReference type="NCBI Taxonomy" id="412755"/>
    <lineage>
        <taxon>unclassified sequences</taxon>
        <taxon>metagenomes</taxon>
        <taxon>ecological metagenomes</taxon>
    </lineage>
</organism>
<name>X1NPC1_9ZZZZ</name>
<dbReference type="SMART" id="SM00930">
    <property type="entry name" value="NIL"/>
    <property type="match status" value="1"/>
</dbReference>
<dbReference type="Gene3D" id="3.30.70.260">
    <property type="match status" value="1"/>
</dbReference>
<dbReference type="Pfam" id="PF09383">
    <property type="entry name" value="NIL"/>
    <property type="match status" value="1"/>
</dbReference>
<dbReference type="EMBL" id="BARV01029532">
    <property type="protein sequence ID" value="GAI45448.1"/>
    <property type="molecule type" value="Genomic_DNA"/>
</dbReference>
<dbReference type="SUPFAM" id="SSF55021">
    <property type="entry name" value="ACT-like"/>
    <property type="match status" value="1"/>
</dbReference>
<accession>X1NPC1</accession>
<reference evidence="2" key="1">
    <citation type="journal article" date="2014" name="Front. Microbiol.">
        <title>High frequency of phylogenetically diverse reductive dehalogenase-homologous genes in deep subseafloor sedimentary metagenomes.</title>
        <authorList>
            <person name="Kawai M."/>
            <person name="Futagami T."/>
            <person name="Toyoda A."/>
            <person name="Takaki Y."/>
            <person name="Nishi S."/>
            <person name="Hori S."/>
            <person name="Arai W."/>
            <person name="Tsubouchi T."/>
            <person name="Morono Y."/>
            <person name="Uchiyama I."/>
            <person name="Ito T."/>
            <person name="Fujiyama A."/>
            <person name="Inagaki F."/>
            <person name="Takami H."/>
        </authorList>
    </citation>
    <scope>NUCLEOTIDE SEQUENCE</scope>
    <source>
        <strain evidence="2">Expedition CK06-06</strain>
    </source>
</reference>
<dbReference type="AlphaFoldDB" id="X1NPC1"/>